<accession>A0A9N9IBK8</accession>
<proteinExistence type="predicted"/>
<dbReference type="GO" id="GO:0003677">
    <property type="term" value="F:DNA binding"/>
    <property type="evidence" value="ECO:0007669"/>
    <property type="project" value="UniProtKB-KW"/>
</dbReference>
<organism evidence="3 4">
    <name type="scientific">Cetraspora pellucida</name>
    <dbReference type="NCBI Taxonomy" id="1433469"/>
    <lineage>
        <taxon>Eukaryota</taxon>
        <taxon>Fungi</taxon>
        <taxon>Fungi incertae sedis</taxon>
        <taxon>Mucoromycota</taxon>
        <taxon>Glomeromycotina</taxon>
        <taxon>Glomeromycetes</taxon>
        <taxon>Diversisporales</taxon>
        <taxon>Gigasporaceae</taxon>
        <taxon>Cetraspora</taxon>
    </lineage>
</organism>
<protein>
    <submittedName>
        <fullName evidence="3">4538_t:CDS:1</fullName>
    </submittedName>
</protein>
<keyword evidence="1" id="KW-0238">DNA-binding</keyword>
<dbReference type="Gene3D" id="1.10.10.60">
    <property type="entry name" value="Homeodomain-like"/>
    <property type="match status" value="2"/>
</dbReference>
<comment type="caution">
    <text evidence="3">The sequence shown here is derived from an EMBL/GenBank/DDBJ whole genome shotgun (WGS) entry which is preliminary data.</text>
</comment>
<feature type="domain" description="HTH CENPB-type" evidence="2">
    <location>
        <begin position="41"/>
        <end position="112"/>
    </location>
</feature>
<gene>
    <name evidence="3" type="ORF">CPELLU_LOCUS13433</name>
</gene>
<dbReference type="EMBL" id="CAJVQA010014245">
    <property type="protein sequence ID" value="CAG8729981.1"/>
    <property type="molecule type" value="Genomic_DNA"/>
</dbReference>
<dbReference type="PROSITE" id="PS51253">
    <property type="entry name" value="HTH_CENPB"/>
    <property type="match status" value="1"/>
</dbReference>
<dbReference type="AlphaFoldDB" id="A0A9N9IBK8"/>
<dbReference type="SUPFAM" id="SSF46689">
    <property type="entry name" value="Homeodomain-like"/>
    <property type="match status" value="1"/>
</dbReference>
<dbReference type="InterPro" id="IPR009057">
    <property type="entry name" value="Homeodomain-like_sf"/>
</dbReference>
<evidence type="ECO:0000313" key="4">
    <source>
        <dbReference type="Proteomes" id="UP000789759"/>
    </source>
</evidence>
<dbReference type="OrthoDB" id="2402233at2759"/>
<dbReference type="InterPro" id="IPR006600">
    <property type="entry name" value="HTH_CenpB_DNA-bd_dom"/>
</dbReference>
<evidence type="ECO:0000259" key="2">
    <source>
        <dbReference type="PROSITE" id="PS51253"/>
    </source>
</evidence>
<dbReference type="Pfam" id="PF03221">
    <property type="entry name" value="HTH_Tnp_Tc5"/>
    <property type="match status" value="1"/>
</dbReference>
<reference evidence="3" key="1">
    <citation type="submission" date="2021-06" db="EMBL/GenBank/DDBJ databases">
        <authorList>
            <person name="Kallberg Y."/>
            <person name="Tangrot J."/>
            <person name="Rosling A."/>
        </authorList>
    </citation>
    <scope>NUCLEOTIDE SEQUENCE</scope>
    <source>
        <strain evidence="3">FL966</strain>
    </source>
</reference>
<dbReference type="Proteomes" id="UP000789759">
    <property type="component" value="Unassembled WGS sequence"/>
</dbReference>
<evidence type="ECO:0000256" key="1">
    <source>
        <dbReference type="ARBA" id="ARBA00023125"/>
    </source>
</evidence>
<evidence type="ECO:0000313" key="3">
    <source>
        <dbReference type="EMBL" id="CAG8729981.1"/>
    </source>
</evidence>
<keyword evidence="4" id="KW-1185">Reference proteome</keyword>
<name>A0A9N9IBK8_9GLOM</name>
<sequence length="206" mass="23967">MDSNIKNIDLASKYQVGKSTITDILKKKECWLAITIEEEGKIKKFRRPKWPKIEEALGLWVDNVLNSGQDIDGHILKNKAKFFADHFLIDDFHYSDGWLTELIELDQDSDMDDESKLTELIGCLLTDDSLTAYEYIFAKNDEVKGRLTNEKILEIVESENKEESKEEKEEFIEQEKVSYTEAKLCVNKILRFLYEQGPKFGDVDKE</sequence>